<protein>
    <submittedName>
        <fullName evidence="1">Uncharacterized protein</fullName>
    </submittedName>
</protein>
<proteinExistence type="predicted"/>
<dbReference type="Proteomes" id="UP000198211">
    <property type="component" value="Unassembled WGS sequence"/>
</dbReference>
<accession>A0A225WEX4</accession>
<evidence type="ECO:0000313" key="1">
    <source>
        <dbReference type="EMBL" id="OWZ15934.1"/>
    </source>
</evidence>
<dbReference type="EMBL" id="NBNE01001026">
    <property type="protein sequence ID" value="OWZ15934.1"/>
    <property type="molecule type" value="Genomic_DNA"/>
</dbReference>
<dbReference type="AlphaFoldDB" id="A0A225WEX4"/>
<reference evidence="2" key="1">
    <citation type="submission" date="2017-03" db="EMBL/GenBank/DDBJ databases">
        <title>Phytopthora megakarya and P. palmivora, two closely related causual agents of cacao black pod achieved similar genome size and gene model numbers by different mechanisms.</title>
        <authorList>
            <person name="Ali S."/>
            <person name="Shao J."/>
            <person name="Larry D.J."/>
            <person name="Kronmiller B."/>
            <person name="Shen D."/>
            <person name="Strem M.D."/>
            <person name="Melnick R.L."/>
            <person name="Guiltinan M.J."/>
            <person name="Tyler B.M."/>
            <person name="Meinhardt L.W."/>
            <person name="Bailey B.A."/>
        </authorList>
    </citation>
    <scope>NUCLEOTIDE SEQUENCE [LARGE SCALE GENOMIC DNA]</scope>
    <source>
        <strain evidence="2">zdho120</strain>
    </source>
</reference>
<sequence>MFLFKFSSKSKEGYIRNLKEKALNCGAIVKTKRCHYGEVKRLSSTIKYKLRYLRKSMSQMTLWPILYLLMKWDLITNEIPSKEVKHARIDAITVNDERDNTEEDVE</sequence>
<gene>
    <name evidence="1" type="ORF">PHMEG_00010345</name>
</gene>
<name>A0A225WEX4_9STRA</name>
<evidence type="ECO:0000313" key="2">
    <source>
        <dbReference type="Proteomes" id="UP000198211"/>
    </source>
</evidence>
<comment type="caution">
    <text evidence="1">The sequence shown here is derived from an EMBL/GenBank/DDBJ whole genome shotgun (WGS) entry which is preliminary data.</text>
</comment>
<keyword evidence="2" id="KW-1185">Reference proteome</keyword>
<organism evidence="1 2">
    <name type="scientific">Phytophthora megakarya</name>
    <dbReference type="NCBI Taxonomy" id="4795"/>
    <lineage>
        <taxon>Eukaryota</taxon>
        <taxon>Sar</taxon>
        <taxon>Stramenopiles</taxon>
        <taxon>Oomycota</taxon>
        <taxon>Peronosporomycetes</taxon>
        <taxon>Peronosporales</taxon>
        <taxon>Peronosporaceae</taxon>
        <taxon>Phytophthora</taxon>
    </lineage>
</organism>